<dbReference type="EMBL" id="JH993048">
    <property type="protein sequence ID" value="EKX38423.1"/>
    <property type="molecule type" value="Genomic_DNA"/>
</dbReference>
<dbReference type="GeneID" id="17295227"/>
<protein>
    <submittedName>
        <fullName evidence="3 4">Uncharacterized protein</fullName>
    </submittedName>
</protein>
<reference evidence="5" key="2">
    <citation type="submission" date="2012-11" db="EMBL/GenBank/DDBJ databases">
        <authorList>
            <person name="Kuo A."/>
            <person name="Curtis B.A."/>
            <person name="Tanifuji G."/>
            <person name="Burki F."/>
            <person name="Gruber A."/>
            <person name="Irimia M."/>
            <person name="Maruyama S."/>
            <person name="Arias M.C."/>
            <person name="Ball S.G."/>
            <person name="Gile G.H."/>
            <person name="Hirakawa Y."/>
            <person name="Hopkins J.F."/>
            <person name="Rensing S.A."/>
            <person name="Schmutz J."/>
            <person name="Symeonidi A."/>
            <person name="Elias M."/>
            <person name="Eveleigh R.J."/>
            <person name="Herman E.K."/>
            <person name="Klute M.J."/>
            <person name="Nakayama T."/>
            <person name="Obornik M."/>
            <person name="Reyes-Prieto A."/>
            <person name="Armbrust E.V."/>
            <person name="Aves S.J."/>
            <person name="Beiko R.G."/>
            <person name="Coutinho P."/>
            <person name="Dacks J.B."/>
            <person name="Durnford D.G."/>
            <person name="Fast N.M."/>
            <person name="Green B.R."/>
            <person name="Grisdale C."/>
            <person name="Hempe F."/>
            <person name="Henrissat B."/>
            <person name="Hoppner M.P."/>
            <person name="Ishida K.-I."/>
            <person name="Kim E."/>
            <person name="Koreny L."/>
            <person name="Kroth P.G."/>
            <person name="Liu Y."/>
            <person name="Malik S.-B."/>
            <person name="Maier U.G."/>
            <person name="McRose D."/>
            <person name="Mock T."/>
            <person name="Neilson J.A."/>
            <person name="Onodera N.T."/>
            <person name="Poole A.M."/>
            <person name="Pritham E.J."/>
            <person name="Richards T.A."/>
            <person name="Rocap G."/>
            <person name="Roy S.W."/>
            <person name="Sarai C."/>
            <person name="Schaack S."/>
            <person name="Shirato S."/>
            <person name="Slamovits C.H."/>
            <person name="Spencer D.F."/>
            <person name="Suzuki S."/>
            <person name="Worden A.Z."/>
            <person name="Zauner S."/>
            <person name="Barry K."/>
            <person name="Bell C."/>
            <person name="Bharti A.K."/>
            <person name="Crow J.A."/>
            <person name="Grimwood J."/>
            <person name="Kramer R."/>
            <person name="Lindquist E."/>
            <person name="Lucas S."/>
            <person name="Salamov A."/>
            <person name="McFadden G.I."/>
            <person name="Lane C.E."/>
            <person name="Keeling P.J."/>
            <person name="Gray M.W."/>
            <person name="Grigoriev I.V."/>
            <person name="Archibald J.M."/>
        </authorList>
    </citation>
    <scope>NUCLEOTIDE SEQUENCE</scope>
    <source>
        <strain evidence="5">CCMP2712</strain>
    </source>
</reference>
<reference evidence="3 5" key="1">
    <citation type="journal article" date="2012" name="Nature">
        <title>Algal genomes reveal evolutionary mosaicism and the fate of nucleomorphs.</title>
        <authorList>
            <consortium name="DOE Joint Genome Institute"/>
            <person name="Curtis B.A."/>
            <person name="Tanifuji G."/>
            <person name="Burki F."/>
            <person name="Gruber A."/>
            <person name="Irimia M."/>
            <person name="Maruyama S."/>
            <person name="Arias M.C."/>
            <person name="Ball S.G."/>
            <person name="Gile G.H."/>
            <person name="Hirakawa Y."/>
            <person name="Hopkins J.F."/>
            <person name="Kuo A."/>
            <person name="Rensing S.A."/>
            <person name="Schmutz J."/>
            <person name="Symeonidi A."/>
            <person name="Elias M."/>
            <person name="Eveleigh R.J."/>
            <person name="Herman E.K."/>
            <person name="Klute M.J."/>
            <person name="Nakayama T."/>
            <person name="Obornik M."/>
            <person name="Reyes-Prieto A."/>
            <person name="Armbrust E.V."/>
            <person name="Aves S.J."/>
            <person name="Beiko R.G."/>
            <person name="Coutinho P."/>
            <person name="Dacks J.B."/>
            <person name="Durnford D.G."/>
            <person name="Fast N.M."/>
            <person name="Green B.R."/>
            <person name="Grisdale C.J."/>
            <person name="Hempel F."/>
            <person name="Henrissat B."/>
            <person name="Hoppner M.P."/>
            <person name="Ishida K."/>
            <person name="Kim E."/>
            <person name="Koreny L."/>
            <person name="Kroth P.G."/>
            <person name="Liu Y."/>
            <person name="Malik S.B."/>
            <person name="Maier U.G."/>
            <person name="McRose D."/>
            <person name="Mock T."/>
            <person name="Neilson J.A."/>
            <person name="Onodera N.T."/>
            <person name="Poole A.M."/>
            <person name="Pritham E.J."/>
            <person name="Richards T.A."/>
            <person name="Rocap G."/>
            <person name="Roy S.W."/>
            <person name="Sarai C."/>
            <person name="Schaack S."/>
            <person name="Shirato S."/>
            <person name="Slamovits C.H."/>
            <person name="Spencer D.F."/>
            <person name="Suzuki S."/>
            <person name="Worden A.Z."/>
            <person name="Zauner S."/>
            <person name="Barry K."/>
            <person name="Bell C."/>
            <person name="Bharti A.K."/>
            <person name="Crow J.A."/>
            <person name="Grimwood J."/>
            <person name="Kramer R."/>
            <person name="Lindquist E."/>
            <person name="Lucas S."/>
            <person name="Salamov A."/>
            <person name="McFadden G.I."/>
            <person name="Lane C.E."/>
            <person name="Keeling P.J."/>
            <person name="Gray M.W."/>
            <person name="Grigoriev I.V."/>
            <person name="Archibald J.M."/>
        </authorList>
    </citation>
    <scope>NUCLEOTIDE SEQUENCE</scope>
    <source>
        <strain evidence="3 5">CCMP2712</strain>
    </source>
</reference>
<dbReference type="AlphaFoldDB" id="L1IQA1"/>
<proteinExistence type="predicted"/>
<dbReference type="EnsemblProtists" id="EKX38423">
    <property type="protein sequence ID" value="EKX38423"/>
    <property type="gene ID" value="GUITHDRAFT_154703"/>
</dbReference>
<feature type="region of interest" description="Disordered" evidence="1">
    <location>
        <begin position="158"/>
        <end position="187"/>
    </location>
</feature>
<sequence length="187" mass="19412">MRVVKKVLCGIALAHMANGFSLVPGQVGSSLSSSTGFSLSPPSPLRRTTRTCSVKMMAKKGKKTSSSGASKGGFAKNVKGNEASSGAAPAPGVQEDVKASKPQSSKSVEATKSSPRSSPAPSSPRPPSPAAIVRREEPLDEKVLQEAQGILEANKKDLLGGMGNLPPKTFQTPDGSYRSLPENYLYG</sequence>
<evidence type="ECO:0000256" key="2">
    <source>
        <dbReference type="SAM" id="SignalP"/>
    </source>
</evidence>
<feature type="signal peptide" evidence="2">
    <location>
        <begin position="1"/>
        <end position="19"/>
    </location>
</feature>
<gene>
    <name evidence="3" type="ORF">GUITHDRAFT_154703</name>
</gene>
<dbReference type="KEGG" id="gtt:GUITHDRAFT_154703"/>
<accession>L1IQA1</accession>
<feature type="compositionally biased region" description="Low complexity" evidence="1">
    <location>
        <begin position="64"/>
        <end position="76"/>
    </location>
</feature>
<organism evidence="3">
    <name type="scientific">Guillardia theta (strain CCMP2712)</name>
    <name type="common">Cryptophyte</name>
    <dbReference type="NCBI Taxonomy" id="905079"/>
    <lineage>
        <taxon>Eukaryota</taxon>
        <taxon>Cryptophyceae</taxon>
        <taxon>Pyrenomonadales</taxon>
        <taxon>Geminigeraceae</taxon>
        <taxon>Guillardia</taxon>
    </lineage>
</organism>
<dbReference type="RefSeq" id="XP_005825403.1">
    <property type="nucleotide sequence ID" value="XM_005825346.1"/>
</dbReference>
<keyword evidence="2" id="KW-0732">Signal</keyword>
<dbReference type="HOGENOM" id="CLU_1451316_0_0_1"/>
<name>L1IQA1_GUITC</name>
<feature type="chain" id="PRO_5008770289" evidence="2">
    <location>
        <begin position="20"/>
        <end position="187"/>
    </location>
</feature>
<feature type="compositionally biased region" description="Low complexity" evidence="1">
    <location>
        <begin position="31"/>
        <end position="40"/>
    </location>
</feature>
<feature type="region of interest" description="Disordered" evidence="1">
    <location>
        <begin position="55"/>
        <end position="139"/>
    </location>
</feature>
<feature type="region of interest" description="Disordered" evidence="1">
    <location>
        <begin position="31"/>
        <end position="50"/>
    </location>
</feature>
<feature type="non-terminal residue" evidence="3">
    <location>
        <position position="187"/>
    </location>
</feature>
<feature type="compositionally biased region" description="Polar residues" evidence="1">
    <location>
        <begin position="101"/>
        <end position="112"/>
    </location>
</feature>
<evidence type="ECO:0000313" key="3">
    <source>
        <dbReference type="EMBL" id="EKX38423.1"/>
    </source>
</evidence>
<evidence type="ECO:0000313" key="5">
    <source>
        <dbReference type="Proteomes" id="UP000011087"/>
    </source>
</evidence>
<keyword evidence="5" id="KW-1185">Reference proteome</keyword>
<dbReference type="Proteomes" id="UP000011087">
    <property type="component" value="Unassembled WGS sequence"/>
</dbReference>
<evidence type="ECO:0000313" key="4">
    <source>
        <dbReference type="EnsemblProtists" id="EKX38423"/>
    </source>
</evidence>
<evidence type="ECO:0000256" key="1">
    <source>
        <dbReference type="SAM" id="MobiDB-lite"/>
    </source>
</evidence>
<reference evidence="4" key="3">
    <citation type="submission" date="2015-06" db="UniProtKB">
        <authorList>
            <consortium name="EnsemblProtists"/>
        </authorList>
    </citation>
    <scope>IDENTIFICATION</scope>
</reference>
<dbReference type="PaxDb" id="55529-EKX38423"/>